<dbReference type="PROSITE" id="PS52004">
    <property type="entry name" value="KS3_2"/>
    <property type="match status" value="1"/>
</dbReference>
<dbReference type="CDD" id="cd00833">
    <property type="entry name" value="PKS"/>
    <property type="match status" value="1"/>
</dbReference>
<dbReference type="InterPro" id="IPR014031">
    <property type="entry name" value="Ketoacyl_synth_C"/>
</dbReference>
<dbReference type="Gene3D" id="3.40.47.10">
    <property type="match status" value="1"/>
</dbReference>
<gene>
    <name evidence="7" type="ORF">EI167_20190</name>
</gene>
<evidence type="ECO:0000256" key="5">
    <source>
        <dbReference type="RuleBase" id="RU003694"/>
    </source>
</evidence>
<dbReference type="InterPro" id="IPR016039">
    <property type="entry name" value="Thiolase-like"/>
</dbReference>
<dbReference type="InterPro" id="IPR050091">
    <property type="entry name" value="PKS_NRPS_Biosynth_Enz"/>
</dbReference>
<dbReference type="Pfam" id="PF16197">
    <property type="entry name" value="KAsynt_C_assoc"/>
    <property type="match status" value="1"/>
</dbReference>
<dbReference type="Pfam" id="PF02801">
    <property type="entry name" value="Ketoacyl-synt_C"/>
    <property type="match status" value="1"/>
</dbReference>
<dbReference type="InterPro" id="IPR014030">
    <property type="entry name" value="Ketoacyl_synth_N"/>
</dbReference>
<evidence type="ECO:0000313" key="7">
    <source>
        <dbReference type="EMBL" id="MBE0459706.1"/>
    </source>
</evidence>
<sequence length="666" mass="73720">MKIAIIGMSCVTEQFRGVREFFNFLFSAQEGDTAALSVMSDMHQHCQKLYGIHESLTDGVDPQIALCLGTAFDALQDAWLLVNQLDQQTGVFIGSSGSDHQLTQVQQAHLSNNIAGLSRCFIANWLSFALNINGPSQVIDTACSSSSAAIIAACDNLRLKRIDLAIAGGVQINGLAKTTEQLRIAGMLSEQGTTQPYSKNSDGYVRSQGCGLVVLKRLEDAQADGDRIYSTINSESLYHNGLSNGLTSPNVAAQQAMYQQALARGSLNPADIRYVEGHGIGSKLGDMVELRGLKEIYGTVNRSEALKIGTLKQGLGNLESASGVMSLIKLALCLHHKKFPETQINEPIGFNDEVIELNVPAFEFEDREYLAALNNFSIGGTNAHIILSNYDSEGEKNPSSHHQVDQLLLSAASEKALSELIDVCIVFVESNDEVEVLNWVDYNNYRNPLHTYRINIAFDSLNELKTKLVTIQQQSSADVFDKIPKQSRVVVHLGNLASFISARKTELKLYFYPIWHAISLQEGMCNVSELVNTTNLHDYCETPVHPIINVLLISHWLRFVIGDDNVQRNFPSAFKTLVALEKSELCSQIVAELESRKKLDKWSRLLSLNDQDENVDFSFDHHQPLRETLGTWYILGLPIRSIRPQQSHPKSLSIPLYPLLSTITNA</sequence>
<proteinExistence type="inferred from homology"/>
<comment type="similarity">
    <text evidence="5">Belongs to the thiolase-like superfamily. Beta-ketoacyl-ACP synthases family.</text>
</comment>
<evidence type="ECO:0000256" key="3">
    <source>
        <dbReference type="ARBA" id="ARBA00022553"/>
    </source>
</evidence>
<protein>
    <recommendedName>
        <fullName evidence="6">Ketosynthase family 3 (KS3) domain-containing protein</fullName>
    </recommendedName>
</protein>
<evidence type="ECO:0000256" key="2">
    <source>
        <dbReference type="ARBA" id="ARBA00022450"/>
    </source>
</evidence>
<comment type="caution">
    <text evidence="7">The sequence shown here is derived from an EMBL/GenBank/DDBJ whole genome shotgun (WGS) entry which is preliminary data.</text>
</comment>
<comment type="pathway">
    <text evidence="1">Lipid metabolism; fatty acid biosynthesis.</text>
</comment>
<dbReference type="InterPro" id="IPR018201">
    <property type="entry name" value="Ketoacyl_synth_AS"/>
</dbReference>
<dbReference type="PANTHER" id="PTHR43775:SF37">
    <property type="entry name" value="SI:DKEY-61P9.11"/>
    <property type="match status" value="1"/>
</dbReference>
<evidence type="ECO:0000259" key="6">
    <source>
        <dbReference type="PROSITE" id="PS52004"/>
    </source>
</evidence>
<keyword evidence="2" id="KW-0596">Phosphopantetheine</keyword>
<evidence type="ECO:0000256" key="1">
    <source>
        <dbReference type="ARBA" id="ARBA00005194"/>
    </source>
</evidence>
<name>A0ABR9FSA8_9GAMM</name>
<dbReference type="InterPro" id="IPR032821">
    <property type="entry name" value="PKS_assoc"/>
</dbReference>
<dbReference type="InterPro" id="IPR020841">
    <property type="entry name" value="PKS_Beta-ketoAc_synthase_dom"/>
</dbReference>
<dbReference type="SMART" id="SM00825">
    <property type="entry name" value="PKS_KS"/>
    <property type="match status" value="1"/>
</dbReference>
<keyword evidence="3" id="KW-0597">Phosphoprotein</keyword>
<organism evidence="7 8">
    <name type="scientific">Pseudoalteromonas prydzensis</name>
    <dbReference type="NCBI Taxonomy" id="182141"/>
    <lineage>
        <taxon>Bacteria</taxon>
        <taxon>Pseudomonadati</taxon>
        <taxon>Pseudomonadota</taxon>
        <taxon>Gammaproteobacteria</taxon>
        <taxon>Alteromonadales</taxon>
        <taxon>Pseudoalteromonadaceae</taxon>
        <taxon>Pseudoalteromonas</taxon>
    </lineage>
</organism>
<reference evidence="7 8" key="1">
    <citation type="submission" date="2020-07" db="EMBL/GenBank/DDBJ databases">
        <title>Halophilic bacteria isolated from french cheeses.</title>
        <authorList>
            <person name="Kothe C.I."/>
            <person name="Farah-Kraiem B."/>
            <person name="Renault P."/>
            <person name="Dridi B."/>
        </authorList>
    </citation>
    <scope>NUCLEOTIDE SEQUENCE [LARGE SCALE GENOMIC DNA]</scope>
    <source>
        <strain evidence="7 8">FME14</strain>
    </source>
</reference>
<evidence type="ECO:0000256" key="4">
    <source>
        <dbReference type="ARBA" id="ARBA00022679"/>
    </source>
</evidence>
<keyword evidence="8" id="KW-1185">Reference proteome</keyword>
<dbReference type="EMBL" id="RRZA01000102">
    <property type="protein sequence ID" value="MBE0459706.1"/>
    <property type="molecule type" value="Genomic_DNA"/>
</dbReference>
<dbReference type="RefSeq" id="WP_192543048.1">
    <property type="nucleotide sequence ID" value="NZ_RRZA01000102.1"/>
</dbReference>
<dbReference type="Pfam" id="PF00109">
    <property type="entry name" value="ketoacyl-synt"/>
    <property type="match status" value="1"/>
</dbReference>
<dbReference type="Proteomes" id="UP000707245">
    <property type="component" value="Unassembled WGS sequence"/>
</dbReference>
<accession>A0ABR9FSA8</accession>
<feature type="domain" description="Ketosynthase family 3 (KS3)" evidence="6">
    <location>
        <begin position="1"/>
        <end position="389"/>
    </location>
</feature>
<evidence type="ECO:0000313" key="8">
    <source>
        <dbReference type="Proteomes" id="UP000707245"/>
    </source>
</evidence>
<dbReference type="SUPFAM" id="SSF53901">
    <property type="entry name" value="Thiolase-like"/>
    <property type="match status" value="1"/>
</dbReference>
<dbReference type="PROSITE" id="PS00606">
    <property type="entry name" value="KS3_1"/>
    <property type="match status" value="1"/>
</dbReference>
<dbReference type="PANTHER" id="PTHR43775">
    <property type="entry name" value="FATTY ACID SYNTHASE"/>
    <property type="match status" value="1"/>
</dbReference>
<keyword evidence="4 5" id="KW-0808">Transferase</keyword>